<name>A0A1Z5KBE5_FISSO</name>
<dbReference type="SMART" id="SM00385">
    <property type="entry name" value="CYCLIN"/>
    <property type="match status" value="1"/>
</dbReference>
<comment type="similarity">
    <text evidence="1">Belongs to the cyclin family.</text>
</comment>
<dbReference type="AlphaFoldDB" id="A0A1Z5KBE5"/>
<comment type="caution">
    <text evidence="3">The sequence shown here is derived from an EMBL/GenBank/DDBJ whole genome shotgun (WGS) entry which is preliminary data.</text>
</comment>
<evidence type="ECO:0000259" key="2">
    <source>
        <dbReference type="SMART" id="SM00385"/>
    </source>
</evidence>
<proteinExistence type="inferred from homology"/>
<dbReference type="InParanoid" id="A0A1Z5KBE5"/>
<dbReference type="Pfam" id="PF00134">
    <property type="entry name" value="Cyclin_N"/>
    <property type="match status" value="1"/>
</dbReference>
<evidence type="ECO:0000256" key="1">
    <source>
        <dbReference type="RuleBase" id="RU000383"/>
    </source>
</evidence>
<organism evidence="3 4">
    <name type="scientific">Fistulifera solaris</name>
    <name type="common">Oleaginous diatom</name>
    <dbReference type="NCBI Taxonomy" id="1519565"/>
    <lineage>
        <taxon>Eukaryota</taxon>
        <taxon>Sar</taxon>
        <taxon>Stramenopiles</taxon>
        <taxon>Ochrophyta</taxon>
        <taxon>Bacillariophyta</taxon>
        <taxon>Bacillariophyceae</taxon>
        <taxon>Bacillariophycidae</taxon>
        <taxon>Naviculales</taxon>
        <taxon>Naviculaceae</taxon>
        <taxon>Fistulifera</taxon>
    </lineage>
</organism>
<dbReference type="InterPro" id="IPR013763">
    <property type="entry name" value="Cyclin-like_dom"/>
</dbReference>
<dbReference type="OrthoDB" id="64224at2759"/>
<dbReference type="FunFam" id="1.10.472.10:FF:000093">
    <property type="entry name" value="Predicted protein"/>
    <property type="match status" value="1"/>
</dbReference>
<gene>
    <name evidence="3" type="ORF">FisN_14Hu299</name>
</gene>
<reference evidence="3 4" key="1">
    <citation type="journal article" date="2015" name="Plant Cell">
        <title>Oil accumulation by the oleaginous diatom Fistulifera solaris as revealed by the genome and transcriptome.</title>
        <authorList>
            <person name="Tanaka T."/>
            <person name="Maeda Y."/>
            <person name="Veluchamy A."/>
            <person name="Tanaka M."/>
            <person name="Abida H."/>
            <person name="Marechal E."/>
            <person name="Bowler C."/>
            <person name="Muto M."/>
            <person name="Sunaga Y."/>
            <person name="Tanaka M."/>
            <person name="Yoshino T."/>
            <person name="Taniguchi T."/>
            <person name="Fukuda Y."/>
            <person name="Nemoto M."/>
            <person name="Matsumoto M."/>
            <person name="Wong P.S."/>
            <person name="Aburatani S."/>
            <person name="Fujibuchi W."/>
        </authorList>
    </citation>
    <scope>NUCLEOTIDE SEQUENCE [LARGE SCALE GENOMIC DNA]</scope>
    <source>
        <strain evidence="3 4">JPCC DA0580</strain>
    </source>
</reference>
<dbReference type="SUPFAM" id="SSF47954">
    <property type="entry name" value="Cyclin-like"/>
    <property type="match status" value="1"/>
</dbReference>
<dbReference type="InterPro" id="IPR039361">
    <property type="entry name" value="Cyclin"/>
</dbReference>
<keyword evidence="1" id="KW-0195">Cyclin</keyword>
<dbReference type="InterPro" id="IPR006671">
    <property type="entry name" value="Cyclin_N"/>
</dbReference>
<dbReference type="PANTHER" id="PTHR10177">
    <property type="entry name" value="CYCLINS"/>
    <property type="match status" value="1"/>
</dbReference>
<keyword evidence="4" id="KW-1185">Reference proteome</keyword>
<dbReference type="Gene3D" id="1.10.472.10">
    <property type="entry name" value="Cyclin-like"/>
    <property type="match status" value="2"/>
</dbReference>
<dbReference type="EMBL" id="BDSP01000202">
    <property type="protein sequence ID" value="GAX23526.1"/>
    <property type="molecule type" value="Genomic_DNA"/>
</dbReference>
<evidence type="ECO:0000313" key="4">
    <source>
        <dbReference type="Proteomes" id="UP000198406"/>
    </source>
</evidence>
<dbReference type="Proteomes" id="UP000198406">
    <property type="component" value="Unassembled WGS sequence"/>
</dbReference>
<accession>A0A1Z5KBE5</accession>
<evidence type="ECO:0000313" key="3">
    <source>
        <dbReference type="EMBL" id="GAX23526.1"/>
    </source>
</evidence>
<sequence length="285" mass="32282">MLCIPSNELILDRISVLRMQEQSAYEKSPPTDHAHINFDHRSAMVIWWLNLLEILEYPTEIAEIALSYLDRCLCSTAGSSMAQNLSSFRLLCVTCIYTAIKVHGYASVPPSSFAQLCQDEYTVEQIEEMEYKLLPALQWRMNPPTGRSYLRLFVELLPSVEDDKQIVLELADYQVVHSTPNEKWMTVASYVTAYCAFINALETVGMDQTMIVSLQQTLRFSLEIDCEKEDAFRKDLQSLVLASTNTLEKAYSSSNDDKSIDLGSKASKKCAISSPRSVLYQEESP</sequence>
<dbReference type="InterPro" id="IPR036915">
    <property type="entry name" value="Cyclin-like_sf"/>
</dbReference>
<protein>
    <recommendedName>
        <fullName evidence="2">Cyclin-like domain-containing protein</fullName>
    </recommendedName>
</protein>
<feature type="domain" description="Cyclin-like" evidence="2">
    <location>
        <begin position="46"/>
        <end position="135"/>
    </location>
</feature>